<dbReference type="STRING" id="690307.A0A1L9X8S5"/>
<dbReference type="GO" id="GO:0005634">
    <property type="term" value="C:nucleus"/>
    <property type="evidence" value="ECO:0007669"/>
    <property type="project" value="UniProtKB-SubCell"/>
</dbReference>
<keyword evidence="14" id="KW-1185">Reference proteome</keyword>
<feature type="compositionally biased region" description="Basic residues" evidence="11">
    <location>
        <begin position="562"/>
        <end position="574"/>
    </location>
</feature>
<keyword evidence="6" id="KW-0539">Nucleus</keyword>
<protein>
    <recommendedName>
        <fullName evidence="8">Developmental and secondary metabolism regulator veA</fullName>
    </recommendedName>
    <alternativeName>
        <fullName evidence="9">Velvet complex subunit A</fullName>
    </alternativeName>
</protein>
<feature type="compositionally biased region" description="Basic and acidic residues" evidence="11">
    <location>
        <begin position="871"/>
        <end position="884"/>
    </location>
</feature>
<feature type="region of interest" description="Disordered" evidence="11">
    <location>
        <begin position="219"/>
        <end position="278"/>
    </location>
</feature>
<dbReference type="Proteomes" id="UP000184546">
    <property type="component" value="Unassembled WGS sequence"/>
</dbReference>
<evidence type="ECO:0000256" key="9">
    <source>
        <dbReference type="ARBA" id="ARBA00043152"/>
    </source>
</evidence>
<comment type="subunit">
    <text evidence="10">Component of the heterotrimeric velvet complex composed of laeA, veA and velB; VeA acting as a bridging protein between laeA and velB.</text>
</comment>
<dbReference type="InterPro" id="IPR038491">
    <property type="entry name" value="Velvet_dom_sf"/>
</dbReference>
<dbReference type="Pfam" id="PF11754">
    <property type="entry name" value="Velvet"/>
    <property type="match status" value="1"/>
</dbReference>
<dbReference type="Gene3D" id="2.60.40.3960">
    <property type="entry name" value="Velvet domain"/>
    <property type="match status" value="1"/>
</dbReference>
<dbReference type="OMA" id="HKSIRSE"/>
<gene>
    <name evidence="13" type="ORF">ASPACDRAFT_1878015</name>
</gene>
<evidence type="ECO:0000256" key="3">
    <source>
        <dbReference type="ARBA" id="ARBA00022490"/>
    </source>
</evidence>
<dbReference type="GO" id="GO:0043455">
    <property type="term" value="P:regulation of secondary metabolic process"/>
    <property type="evidence" value="ECO:0007669"/>
    <property type="project" value="UniProtKB-ARBA"/>
</dbReference>
<feature type="domain" description="Velvet" evidence="12">
    <location>
        <begin position="25"/>
        <end position="213"/>
    </location>
</feature>
<feature type="region of interest" description="Disordered" evidence="11">
    <location>
        <begin position="906"/>
        <end position="960"/>
    </location>
</feature>
<evidence type="ECO:0000256" key="7">
    <source>
        <dbReference type="ARBA" id="ARBA00038005"/>
    </source>
</evidence>
<dbReference type="PANTHER" id="PTHR33572">
    <property type="entry name" value="SPORE DEVELOPMENT REGULATOR VOSA"/>
    <property type="match status" value="1"/>
</dbReference>
<keyword evidence="5" id="KW-0804">Transcription</keyword>
<dbReference type="OrthoDB" id="5226996at2759"/>
<evidence type="ECO:0000256" key="2">
    <source>
        <dbReference type="ARBA" id="ARBA00004496"/>
    </source>
</evidence>
<feature type="compositionally biased region" description="Basic and acidic residues" evidence="11">
    <location>
        <begin position="1233"/>
        <end position="1254"/>
    </location>
</feature>
<feature type="region of interest" description="Disordered" evidence="11">
    <location>
        <begin position="560"/>
        <end position="711"/>
    </location>
</feature>
<name>A0A1L9X8S5_ASPA1</name>
<dbReference type="FunFam" id="2.60.40.3960:FF:000001">
    <property type="entry name" value="Sexual development activator VeA"/>
    <property type="match status" value="1"/>
</dbReference>
<feature type="region of interest" description="Disordered" evidence="11">
    <location>
        <begin position="1190"/>
        <end position="1298"/>
    </location>
</feature>
<evidence type="ECO:0000256" key="8">
    <source>
        <dbReference type="ARBA" id="ARBA00041053"/>
    </source>
</evidence>
<accession>A0A1L9X8S5</accession>
<keyword evidence="3" id="KW-0963">Cytoplasm</keyword>
<dbReference type="PROSITE" id="PS51821">
    <property type="entry name" value="VELVET"/>
    <property type="match status" value="1"/>
</dbReference>
<dbReference type="VEuPathDB" id="FungiDB:ASPACDRAFT_1878015"/>
<dbReference type="GO" id="GO:0005737">
    <property type="term" value="C:cytoplasm"/>
    <property type="evidence" value="ECO:0007669"/>
    <property type="project" value="UniProtKB-SubCell"/>
</dbReference>
<feature type="compositionally biased region" description="Basic and acidic residues" evidence="11">
    <location>
        <begin position="471"/>
        <end position="513"/>
    </location>
</feature>
<feature type="region of interest" description="Disordered" evidence="11">
    <location>
        <begin position="1"/>
        <end position="22"/>
    </location>
</feature>
<feature type="compositionally biased region" description="Acidic residues" evidence="11">
    <location>
        <begin position="580"/>
        <end position="589"/>
    </location>
</feature>
<evidence type="ECO:0000256" key="11">
    <source>
        <dbReference type="SAM" id="MobiDB-lite"/>
    </source>
</evidence>
<evidence type="ECO:0000259" key="12">
    <source>
        <dbReference type="PROSITE" id="PS51821"/>
    </source>
</evidence>
<evidence type="ECO:0000256" key="10">
    <source>
        <dbReference type="ARBA" id="ARBA00064248"/>
    </source>
</evidence>
<feature type="compositionally biased region" description="Polar residues" evidence="11">
    <location>
        <begin position="601"/>
        <end position="613"/>
    </location>
</feature>
<dbReference type="EMBL" id="KV878970">
    <property type="protein sequence ID" value="OJK04845.1"/>
    <property type="molecule type" value="Genomic_DNA"/>
</dbReference>
<sequence>MASRPPLSPPVNETEHSVSRITREGKKLTYKLTVMQQPERARACGAGAKCTYLSPLHMNCLLVKRLTKLSPIASADRHNARPMAQGRLAPTPTFPVLTGVPVAGVAYLDRPFPAGFFIFPDLSVRHEGLYRLSFHLYEETKESKDVDEGAPIPSPMLKTNPSKPMTPKSFLEFRLEVVSVPFTVFSAKKFPGLTQSTHLSRIIAEQGCRVRIRRDVRMRRRGDKGSDDYDYDEDRMMSSRRDRYSTPDTYPTPAERPRSTSIGTVDQGYGPEASRRPSAAEYGFQNPRLYQHPIAHAPAPTTASTPSPVTPAAFATQNSTYQSHLSFGSTQAQYSAPQIPRNPSSGSMPVTAYSPHPTHSHSRNPSTSTEHEKDAHRIYLPPIRLDPSHPAPSPTESRSSDPPMYPVVAQHTPAHPSRSGNILPPISAISGEIPINMPRPQNNTASSPVHEIAQNKRLLWDTNSGPTFSKRTHEESFGHAERPLHNGMRPDREPTPPLERRLSDARREASYSLSRDELAYKRANGRMASIDDRTEGKGVDALETDRQLELSLQSMCADPHVVHQHKSPRRKHARTIGDSTADESESESDDSGRFDDAEESNYPSRAQSRSPSVHSAKRRRSNEWPLQLENGGEPLIPQDNDDQQHPVQRAAGSSNKTGGHRKPFQTAVGKISPRTSMGSGRFGRQTGASGRGRRSRFVEGTMSDSVSEKPPSIFLRDDARHAGNGTGQQRGSGIFRFGKAIASAFNPFGAWGWKNNAEANKQSDDPLAQAERAYAELKRSGYKGTVKGSYIRSLDGESGVPPKSWNPIPEPATYRPMAHHSRQNSGEGNESGGSIRSSFQELRKAKSSLGIPYIKRLDSNKLSSEEQPEGAEVRRQKSRKELQRQAKLMKRVSDLELKLQRARRELHDLVGGEEEEVQAPTPLLDKPYSRKFVPGALPSLPSERLLHSNSQPTSPRAVSTPLLSLAENIYQNEAGKSQQKITPSKLITGTQQQQDGMTPRTPKDPQPQSSLTADSPTLKRKSPDPASLKKIQPESTQHTDSRHCYGTASTSTPRKPKLPKMGPGDSPGSVERKHSASGRSPNTPSEERGRRRSTPLRSSPSNPRSPSAVAARRRASNSRNRAPQPQPSLRMKKGRPDLRSANAGESLMLPNPGEADDHDKENQQAQLQLYSSSVALVKADQFKEMSITTTLASGEVMTSPSLSSSPSKKKSARYEYIPPVPPLPKNLSATAAKVDRRLAKEMGKKREARDREKAQAQPQPQPQPQPQSPLGQKLETVGAGKRSGSGGAHSFQWPEDFF</sequence>
<feature type="compositionally biased region" description="Basic and acidic residues" evidence="11">
    <location>
        <begin position="13"/>
        <end position="22"/>
    </location>
</feature>
<dbReference type="GO" id="GO:0051176">
    <property type="term" value="P:positive regulation of sulfur metabolic process"/>
    <property type="evidence" value="ECO:0007669"/>
    <property type="project" value="UniProtKB-ARBA"/>
</dbReference>
<feature type="compositionally biased region" description="Low complexity" evidence="11">
    <location>
        <begin position="823"/>
        <end position="838"/>
    </location>
</feature>
<feature type="region of interest" description="Disordered" evidence="11">
    <location>
        <begin position="974"/>
        <end position="1163"/>
    </location>
</feature>
<organism evidence="13 14">
    <name type="scientific">Aspergillus aculeatus (strain ATCC 16872 / CBS 172.66 / WB 5094)</name>
    <dbReference type="NCBI Taxonomy" id="690307"/>
    <lineage>
        <taxon>Eukaryota</taxon>
        <taxon>Fungi</taxon>
        <taxon>Dikarya</taxon>
        <taxon>Ascomycota</taxon>
        <taxon>Pezizomycotina</taxon>
        <taxon>Eurotiomycetes</taxon>
        <taxon>Eurotiomycetidae</taxon>
        <taxon>Eurotiales</taxon>
        <taxon>Aspergillaceae</taxon>
        <taxon>Aspergillus</taxon>
        <taxon>Aspergillus subgen. Circumdati</taxon>
    </lineage>
</organism>
<evidence type="ECO:0000313" key="13">
    <source>
        <dbReference type="EMBL" id="OJK04845.1"/>
    </source>
</evidence>
<feature type="compositionally biased region" description="Basic and acidic residues" evidence="11">
    <location>
        <begin position="234"/>
        <end position="245"/>
    </location>
</feature>
<feature type="compositionally biased region" description="Polar residues" evidence="11">
    <location>
        <begin position="1006"/>
        <end position="1015"/>
    </location>
</feature>
<feature type="compositionally biased region" description="Polar residues" evidence="11">
    <location>
        <begin position="326"/>
        <end position="348"/>
    </location>
</feature>
<dbReference type="PANTHER" id="PTHR33572:SF14">
    <property type="entry name" value="DEVELOPMENTAL AND SECONDARY METABOLISM REGULATOR VEA"/>
    <property type="match status" value="1"/>
</dbReference>
<comment type="subcellular location">
    <subcellularLocation>
        <location evidence="2">Cytoplasm</location>
    </subcellularLocation>
    <subcellularLocation>
        <location evidence="1">Nucleus</location>
    </subcellularLocation>
</comment>
<comment type="similarity">
    <text evidence="7">Belongs to the velvet family. VeA subfamily.</text>
</comment>
<feature type="compositionally biased region" description="Polar residues" evidence="11">
    <location>
        <begin position="947"/>
        <end position="957"/>
    </location>
</feature>
<evidence type="ECO:0000256" key="4">
    <source>
        <dbReference type="ARBA" id="ARBA00023015"/>
    </source>
</evidence>
<dbReference type="InterPro" id="IPR037525">
    <property type="entry name" value="Velvet_dom"/>
</dbReference>
<dbReference type="GeneID" id="30971939"/>
<proteinExistence type="inferred from homology"/>
<dbReference type="InterPro" id="IPR021740">
    <property type="entry name" value="Velvet"/>
</dbReference>
<feature type="region of interest" description="Disordered" evidence="11">
    <location>
        <begin position="792"/>
        <end position="893"/>
    </location>
</feature>
<evidence type="ECO:0000256" key="1">
    <source>
        <dbReference type="ARBA" id="ARBA00004123"/>
    </source>
</evidence>
<dbReference type="RefSeq" id="XP_020061184.1">
    <property type="nucleotide sequence ID" value="XM_020198125.1"/>
</dbReference>
<feature type="region of interest" description="Disordered" evidence="11">
    <location>
        <begin position="470"/>
        <end position="513"/>
    </location>
</feature>
<reference evidence="14" key="1">
    <citation type="journal article" date="2017" name="Genome Biol.">
        <title>Comparative genomics reveals high biological diversity and specific adaptations in the industrially and medically important fungal genus Aspergillus.</title>
        <authorList>
            <person name="de Vries R.P."/>
            <person name="Riley R."/>
            <person name="Wiebenga A."/>
            <person name="Aguilar-Osorio G."/>
            <person name="Amillis S."/>
            <person name="Uchima C.A."/>
            <person name="Anderluh G."/>
            <person name="Asadollahi M."/>
            <person name="Askin M."/>
            <person name="Barry K."/>
            <person name="Battaglia E."/>
            <person name="Bayram O."/>
            <person name="Benocci T."/>
            <person name="Braus-Stromeyer S.A."/>
            <person name="Caldana C."/>
            <person name="Canovas D."/>
            <person name="Cerqueira G.C."/>
            <person name="Chen F."/>
            <person name="Chen W."/>
            <person name="Choi C."/>
            <person name="Clum A."/>
            <person name="Dos Santos R.A."/>
            <person name="Damasio A.R."/>
            <person name="Diallinas G."/>
            <person name="Emri T."/>
            <person name="Fekete E."/>
            <person name="Flipphi M."/>
            <person name="Freyberg S."/>
            <person name="Gallo A."/>
            <person name="Gournas C."/>
            <person name="Habgood R."/>
            <person name="Hainaut M."/>
            <person name="Harispe M.L."/>
            <person name="Henrissat B."/>
            <person name="Hilden K.S."/>
            <person name="Hope R."/>
            <person name="Hossain A."/>
            <person name="Karabika E."/>
            <person name="Karaffa L."/>
            <person name="Karanyi Z."/>
            <person name="Krasevec N."/>
            <person name="Kuo A."/>
            <person name="Kusch H."/>
            <person name="LaButti K."/>
            <person name="Lagendijk E.L."/>
            <person name="Lapidus A."/>
            <person name="Levasseur A."/>
            <person name="Lindquist E."/>
            <person name="Lipzen A."/>
            <person name="Logrieco A.F."/>
            <person name="MacCabe A."/>
            <person name="Maekelae M.R."/>
            <person name="Malavazi I."/>
            <person name="Melin P."/>
            <person name="Meyer V."/>
            <person name="Mielnichuk N."/>
            <person name="Miskei M."/>
            <person name="Molnar A.P."/>
            <person name="Mule G."/>
            <person name="Ngan C.Y."/>
            <person name="Orejas M."/>
            <person name="Orosz E."/>
            <person name="Ouedraogo J.P."/>
            <person name="Overkamp K.M."/>
            <person name="Park H.-S."/>
            <person name="Perrone G."/>
            <person name="Piumi F."/>
            <person name="Punt P.J."/>
            <person name="Ram A.F."/>
            <person name="Ramon A."/>
            <person name="Rauscher S."/>
            <person name="Record E."/>
            <person name="Riano-Pachon D.M."/>
            <person name="Robert V."/>
            <person name="Roehrig J."/>
            <person name="Ruller R."/>
            <person name="Salamov A."/>
            <person name="Salih N.S."/>
            <person name="Samson R.A."/>
            <person name="Sandor E."/>
            <person name="Sanguinetti M."/>
            <person name="Schuetze T."/>
            <person name="Sepcic K."/>
            <person name="Shelest E."/>
            <person name="Sherlock G."/>
            <person name="Sophianopoulou V."/>
            <person name="Squina F.M."/>
            <person name="Sun H."/>
            <person name="Susca A."/>
            <person name="Todd R.B."/>
            <person name="Tsang A."/>
            <person name="Unkles S.E."/>
            <person name="van de Wiele N."/>
            <person name="van Rossen-Uffink D."/>
            <person name="Oliveira J.V."/>
            <person name="Vesth T.C."/>
            <person name="Visser J."/>
            <person name="Yu J.-H."/>
            <person name="Zhou M."/>
            <person name="Andersen M.R."/>
            <person name="Archer D.B."/>
            <person name="Baker S.E."/>
            <person name="Benoit I."/>
            <person name="Brakhage A.A."/>
            <person name="Braus G.H."/>
            <person name="Fischer R."/>
            <person name="Frisvad J.C."/>
            <person name="Goldman G.H."/>
            <person name="Houbraken J."/>
            <person name="Oakley B."/>
            <person name="Pocsi I."/>
            <person name="Scazzocchio C."/>
            <person name="Seiboth B."/>
            <person name="vanKuyk P.A."/>
            <person name="Wortman J."/>
            <person name="Dyer P.S."/>
            <person name="Grigoriev I.V."/>
        </authorList>
    </citation>
    <scope>NUCLEOTIDE SEQUENCE [LARGE SCALE GENOMIC DNA]</scope>
    <source>
        <strain evidence="14">ATCC 16872 / CBS 172.66 / WB 5094</strain>
    </source>
</reference>
<evidence type="ECO:0000313" key="14">
    <source>
        <dbReference type="Proteomes" id="UP000184546"/>
    </source>
</evidence>
<evidence type="ECO:0000256" key="6">
    <source>
        <dbReference type="ARBA" id="ARBA00023242"/>
    </source>
</evidence>
<keyword evidence="4" id="KW-0805">Transcription regulation</keyword>
<feature type="compositionally biased region" description="Polar residues" evidence="11">
    <location>
        <begin position="974"/>
        <end position="996"/>
    </location>
</feature>
<evidence type="ECO:0000256" key="5">
    <source>
        <dbReference type="ARBA" id="ARBA00023163"/>
    </source>
</evidence>
<feature type="compositionally biased region" description="Low complexity" evidence="11">
    <location>
        <begin position="1095"/>
        <end position="1110"/>
    </location>
</feature>
<feature type="region of interest" description="Disordered" evidence="11">
    <location>
        <begin position="326"/>
        <end position="421"/>
    </location>
</feature>
<dbReference type="GO" id="GO:0034250">
    <property type="term" value="P:positive regulation of amide metabolic process"/>
    <property type="evidence" value="ECO:0007669"/>
    <property type="project" value="UniProtKB-ARBA"/>
</dbReference>